<dbReference type="Gene3D" id="3.90.79.10">
    <property type="entry name" value="Nucleoside Triphosphate Pyrophosphohydrolase"/>
    <property type="match status" value="1"/>
</dbReference>
<sequence length="150" mass="16975">MQQPALAKIHALPDTSLTDAQLEWAIIIAQHQRKLVLVKHKQRNTYECPGGTREPGESIDQCAHRELYEETGASEYQLTPIAAYSIRLHDGRLSGGMMYRAEITAFAELPDFEMERVELFHALPPALTYPEIIPSLMRYVFGRPVAAGRR</sequence>
<dbReference type="GO" id="GO:0016787">
    <property type="term" value="F:hydrolase activity"/>
    <property type="evidence" value="ECO:0007669"/>
    <property type="project" value="UniProtKB-KW"/>
</dbReference>
<dbReference type="RefSeq" id="WP_132701948.1">
    <property type="nucleotide sequence ID" value="NZ_SLZR01000009.1"/>
</dbReference>
<dbReference type="CDD" id="cd04665">
    <property type="entry name" value="NUDIX_RppH"/>
    <property type="match status" value="1"/>
</dbReference>
<gene>
    <name evidence="4" type="ORF">BCF53_109148</name>
</gene>
<organism evidence="4 5">
    <name type="scientific">Reinekea marinisedimentorum</name>
    <dbReference type="NCBI Taxonomy" id="230495"/>
    <lineage>
        <taxon>Bacteria</taxon>
        <taxon>Pseudomonadati</taxon>
        <taxon>Pseudomonadota</taxon>
        <taxon>Gammaproteobacteria</taxon>
        <taxon>Oceanospirillales</taxon>
        <taxon>Saccharospirillaceae</taxon>
        <taxon>Reinekea</taxon>
    </lineage>
</organism>
<dbReference type="AlphaFoldDB" id="A0A4V2UJK4"/>
<keyword evidence="5" id="KW-1185">Reference proteome</keyword>
<name>A0A4V2UJK4_9GAMM</name>
<evidence type="ECO:0000313" key="5">
    <source>
        <dbReference type="Proteomes" id="UP000295793"/>
    </source>
</evidence>
<evidence type="ECO:0000256" key="1">
    <source>
        <dbReference type="ARBA" id="ARBA00001946"/>
    </source>
</evidence>
<dbReference type="PANTHER" id="PTHR43046">
    <property type="entry name" value="GDP-MANNOSE MANNOSYL HYDROLASE"/>
    <property type="match status" value="1"/>
</dbReference>
<accession>A0A4V2UJK4</accession>
<dbReference type="PANTHER" id="PTHR43046:SF14">
    <property type="entry name" value="MUTT_NUDIX FAMILY PROTEIN"/>
    <property type="match status" value="1"/>
</dbReference>
<protein>
    <submittedName>
        <fullName evidence="4">8-oxo-dGTP diphosphatase</fullName>
    </submittedName>
</protein>
<dbReference type="InterPro" id="IPR020084">
    <property type="entry name" value="NUDIX_hydrolase_CS"/>
</dbReference>
<comment type="cofactor">
    <cofactor evidence="1">
        <name>Mg(2+)</name>
        <dbReference type="ChEBI" id="CHEBI:18420"/>
    </cofactor>
</comment>
<dbReference type="PROSITE" id="PS51462">
    <property type="entry name" value="NUDIX"/>
    <property type="match status" value="1"/>
</dbReference>
<dbReference type="EMBL" id="SLZR01000009">
    <property type="protein sequence ID" value="TCS40438.1"/>
    <property type="molecule type" value="Genomic_DNA"/>
</dbReference>
<dbReference type="SUPFAM" id="SSF55811">
    <property type="entry name" value="Nudix"/>
    <property type="match status" value="1"/>
</dbReference>
<feature type="domain" description="Nudix hydrolase" evidence="3">
    <location>
        <begin position="18"/>
        <end position="141"/>
    </location>
</feature>
<dbReference type="Pfam" id="PF00293">
    <property type="entry name" value="NUDIX"/>
    <property type="match status" value="1"/>
</dbReference>
<comment type="caution">
    <text evidence="4">The sequence shown here is derived from an EMBL/GenBank/DDBJ whole genome shotgun (WGS) entry which is preliminary data.</text>
</comment>
<evidence type="ECO:0000313" key="4">
    <source>
        <dbReference type="EMBL" id="TCS40438.1"/>
    </source>
</evidence>
<dbReference type="InterPro" id="IPR015797">
    <property type="entry name" value="NUDIX_hydrolase-like_dom_sf"/>
</dbReference>
<evidence type="ECO:0000256" key="2">
    <source>
        <dbReference type="ARBA" id="ARBA00022801"/>
    </source>
</evidence>
<dbReference type="InterPro" id="IPR014078">
    <property type="entry name" value="Nudix_YtkD"/>
</dbReference>
<evidence type="ECO:0000259" key="3">
    <source>
        <dbReference type="PROSITE" id="PS51462"/>
    </source>
</evidence>
<dbReference type="InterPro" id="IPR000086">
    <property type="entry name" value="NUDIX_hydrolase_dom"/>
</dbReference>
<reference evidence="4 5" key="1">
    <citation type="submission" date="2019-03" db="EMBL/GenBank/DDBJ databases">
        <title>Genomic Encyclopedia of Archaeal and Bacterial Type Strains, Phase II (KMG-II): from individual species to whole genera.</title>
        <authorList>
            <person name="Goeker M."/>
        </authorList>
    </citation>
    <scope>NUCLEOTIDE SEQUENCE [LARGE SCALE GENOMIC DNA]</scope>
    <source>
        <strain evidence="4 5">DSM 15388</strain>
    </source>
</reference>
<dbReference type="OrthoDB" id="9804442at2"/>
<dbReference type="PROSITE" id="PS00893">
    <property type="entry name" value="NUDIX_BOX"/>
    <property type="match status" value="1"/>
</dbReference>
<keyword evidence="2" id="KW-0378">Hydrolase</keyword>
<dbReference type="Proteomes" id="UP000295793">
    <property type="component" value="Unassembled WGS sequence"/>
</dbReference>
<proteinExistence type="predicted"/>